<evidence type="ECO:0000313" key="11">
    <source>
        <dbReference type="EMBL" id="KAB4448902.1"/>
    </source>
</evidence>
<feature type="transmembrane region" description="Helical" evidence="10">
    <location>
        <begin position="239"/>
        <end position="263"/>
    </location>
</feature>
<evidence type="ECO:0000313" key="14">
    <source>
        <dbReference type="EMBL" id="RHD81800.1"/>
    </source>
</evidence>
<dbReference type="InterPro" id="IPR048279">
    <property type="entry name" value="MdtK-like"/>
</dbReference>
<dbReference type="EMBL" id="QSJP01000029">
    <property type="protein sequence ID" value="RHD81800.1"/>
    <property type="molecule type" value="Genomic_DNA"/>
</dbReference>
<evidence type="ECO:0000256" key="5">
    <source>
        <dbReference type="ARBA" id="ARBA00022475"/>
    </source>
</evidence>
<reference evidence="13" key="3">
    <citation type="submission" date="2021-07" db="EMBL/GenBank/DDBJ databases">
        <title>Comparative genomics of Bacteroides fragilis group isolates reveals species-dependent resistance mechanisms and validates clinical tools for resistance prediction.</title>
        <authorList>
            <person name="Wallace M.J."/>
            <person name="Jean S."/>
            <person name="Wallace M.A."/>
            <person name="Carey-Ann B.D."/>
            <person name="Dantas G."/>
        </authorList>
    </citation>
    <scope>NUCLEOTIDE SEQUENCE</scope>
    <source>
        <strain evidence="13">BJH_160</strain>
    </source>
</reference>
<reference evidence="14 15" key="1">
    <citation type="submission" date="2018-08" db="EMBL/GenBank/DDBJ databases">
        <title>A genome reference for cultivated species of the human gut microbiota.</title>
        <authorList>
            <person name="Zou Y."/>
            <person name="Xue W."/>
            <person name="Luo G."/>
        </authorList>
    </citation>
    <scope>NUCLEOTIDE SEQUENCE [LARGE SCALE GENOMIC DNA]</scope>
    <source>
        <strain evidence="14 15">AM30-26</strain>
    </source>
</reference>
<feature type="transmembrane region" description="Helical" evidence="10">
    <location>
        <begin position="360"/>
        <end position="378"/>
    </location>
</feature>
<dbReference type="KEGG" id="btho:Btheta7330_00712"/>
<dbReference type="InterPro" id="IPR002528">
    <property type="entry name" value="MATE_fam"/>
</dbReference>
<feature type="transmembrane region" description="Helical" evidence="10">
    <location>
        <begin position="390"/>
        <end position="413"/>
    </location>
</feature>
<dbReference type="PANTHER" id="PTHR43823">
    <property type="entry name" value="SPORULATION PROTEIN YKVU"/>
    <property type="match status" value="1"/>
</dbReference>
<evidence type="ECO:0000313" key="17">
    <source>
        <dbReference type="Proteomes" id="UP000488521"/>
    </source>
</evidence>
<dbReference type="Pfam" id="PF01554">
    <property type="entry name" value="MatE"/>
    <property type="match status" value="2"/>
</dbReference>
<sequence>MNNKYEERLGTERMLPLVFKMALPAVAAQFVNLLYSIVDRIYIGHIPGIGTDALAGVGVTTSLIILISSFSAIVGGGGAPLAAIALGQGDRVRAGKILGNGFVLLILFTLLTSVIAYTFMEPILLFTGASENTLEYAVDYLSIYLLGTIFVEISTGLNSFINAQGRPAIAMFSVLIGALLNIILDPIFIFWFDMGVKGAALATVLSQACSAVWVVSFLFSRRASLPLEKRYMGLDRKIILSILALGVSPFIMASTESLVGFVLNSSLKEFGDIYISALTILQSSMQFASVPLTGFAQGFVPIISYNFGHGDKQRVKDCFRIVLVTMFSFNLILMLFMILFPSTVASAFTSDERLIETVRWTMPVFLGGMTIFGLQRACQNMFVALGQARISIFIALLRKAILLIPLALILPNFMGVTGVYAAEAISDATAAICCTLLFFWQFPKILGRIKGNTLRVE</sequence>
<evidence type="ECO:0000256" key="4">
    <source>
        <dbReference type="ARBA" id="ARBA00022448"/>
    </source>
</evidence>
<evidence type="ECO:0000256" key="2">
    <source>
        <dbReference type="ARBA" id="ARBA00008417"/>
    </source>
</evidence>
<comment type="caution">
    <text evidence="11">The sequence shown here is derived from an EMBL/GenBank/DDBJ whole genome shotgun (WGS) entry which is preliminary data.</text>
</comment>
<feature type="transmembrane region" description="Helical" evidence="10">
    <location>
        <begin position="419"/>
        <end position="440"/>
    </location>
</feature>
<reference evidence="16 17" key="2">
    <citation type="journal article" date="2019" name="Nat. Med.">
        <title>A library of human gut bacterial isolates paired with longitudinal multiomics data enables mechanistic microbiome research.</title>
        <authorList>
            <person name="Poyet M."/>
            <person name="Groussin M."/>
            <person name="Gibbons S.M."/>
            <person name="Avila-Pacheco J."/>
            <person name="Jiang X."/>
            <person name="Kearney S.M."/>
            <person name="Perrotta A.R."/>
            <person name="Berdy B."/>
            <person name="Zhao S."/>
            <person name="Lieberman T.D."/>
            <person name="Swanson P.K."/>
            <person name="Smith M."/>
            <person name="Roesemann S."/>
            <person name="Alexander J.E."/>
            <person name="Rich S.A."/>
            <person name="Livny J."/>
            <person name="Vlamakis H."/>
            <person name="Clish C."/>
            <person name="Bullock K."/>
            <person name="Deik A."/>
            <person name="Scott J."/>
            <person name="Pierce K.A."/>
            <person name="Xavier R.J."/>
            <person name="Alm E.J."/>
        </authorList>
    </citation>
    <scope>NUCLEOTIDE SEQUENCE [LARGE SCALE GENOMIC DNA]</scope>
    <source>
        <strain evidence="12 17">BIOML-A156</strain>
        <strain evidence="11 16">BIOML-A165</strain>
    </source>
</reference>
<dbReference type="EMBL" id="WCSB01000025">
    <property type="protein sequence ID" value="KAB4448902.1"/>
    <property type="molecule type" value="Genomic_DNA"/>
</dbReference>
<dbReference type="Proteomes" id="UP000488521">
    <property type="component" value="Unassembled WGS sequence"/>
</dbReference>
<feature type="transmembrane region" description="Helical" evidence="10">
    <location>
        <begin position="283"/>
        <end position="307"/>
    </location>
</feature>
<dbReference type="RefSeq" id="WP_054959726.1">
    <property type="nucleotide sequence ID" value="NZ_BAABZI010000002.1"/>
</dbReference>
<evidence type="ECO:0000256" key="9">
    <source>
        <dbReference type="ARBA" id="ARBA00023251"/>
    </source>
</evidence>
<dbReference type="NCBIfam" id="TIGR00797">
    <property type="entry name" value="matE"/>
    <property type="match status" value="1"/>
</dbReference>
<name>A0A0P0FAG3_BACT4</name>
<feature type="transmembrane region" description="Helical" evidence="10">
    <location>
        <begin position="198"/>
        <end position="219"/>
    </location>
</feature>
<feature type="transmembrane region" description="Helical" evidence="10">
    <location>
        <begin position="63"/>
        <end position="86"/>
    </location>
</feature>
<feature type="transmembrane region" description="Helical" evidence="10">
    <location>
        <begin position="140"/>
        <end position="161"/>
    </location>
</feature>
<dbReference type="PANTHER" id="PTHR43823:SF3">
    <property type="entry name" value="MULTIDRUG EXPORT PROTEIN MEPA"/>
    <property type="match status" value="1"/>
</dbReference>
<dbReference type="EMBL" id="JAHYQA010000017">
    <property type="protein sequence ID" value="MCE9239861.1"/>
    <property type="molecule type" value="Genomic_DNA"/>
</dbReference>
<dbReference type="GO" id="GO:0005886">
    <property type="term" value="C:plasma membrane"/>
    <property type="evidence" value="ECO:0007669"/>
    <property type="project" value="UniProtKB-SubCell"/>
</dbReference>
<evidence type="ECO:0000313" key="12">
    <source>
        <dbReference type="EMBL" id="KAB4469790.1"/>
    </source>
</evidence>
<dbReference type="Proteomes" id="UP001200544">
    <property type="component" value="Unassembled WGS sequence"/>
</dbReference>
<feature type="transmembrane region" description="Helical" evidence="10">
    <location>
        <begin position="98"/>
        <end position="120"/>
    </location>
</feature>
<dbReference type="InterPro" id="IPR051327">
    <property type="entry name" value="MATE_MepA_subfamily"/>
</dbReference>
<dbReference type="GO" id="GO:0015297">
    <property type="term" value="F:antiporter activity"/>
    <property type="evidence" value="ECO:0007669"/>
    <property type="project" value="InterPro"/>
</dbReference>
<dbReference type="Proteomes" id="UP000284785">
    <property type="component" value="Unassembled WGS sequence"/>
</dbReference>
<dbReference type="CDD" id="cd13143">
    <property type="entry name" value="MATE_MepA_like"/>
    <property type="match status" value="1"/>
</dbReference>
<keyword evidence="5" id="KW-1003">Cell membrane</keyword>
<evidence type="ECO:0000256" key="3">
    <source>
        <dbReference type="ARBA" id="ARBA00022106"/>
    </source>
</evidence>
<dbReference type="InterPro" id="IPR045070">
    <property type="entry name" value="MATE_MepA-like"/>
</dbReference>
<evidence type="ECO:0000256" key="10">
    <source>
        <dbReference type="SAM" id="Phobius"/>
    </source>
</evidence>
<feature type="transmembrane region" description="Helical" evidence="10">
    <location>
        <begin position="21"/>
        <end position="43"/>
    </location>
</feature>
<keyword evidence="6 10" id="KW-0812">Transmembrane</keyword>
<evidence type="ECO:0000313" key="13">
    <source>
        <dbReference type="EMBL" id="MCE9239861.1"/>
    </source>
</evidence>
<comment type="subcellular location">
    <subcellularLocation>
        <location evidence="1">Cell membrane</location>
        <topology evidence="1">Multi-pass membrane protein</topology>
    </subcellularLocation>
</comment>
<evidence type="ECO:0000313" key="15">
    <source>
        <dbReference type="Proteomes" id="UP000284785"/>
    </source>
</evidence>
<organism evidence="11 16">
    <name type="scientific">Bacteroides thetaiotaomicron</name>
    <dbReference type="NCBI Taxonomy" id="818"/>
    <lineage>
        <taxon>Bacteria</taxon>
        <taxon>Pseudomonadati</taxon>
        <taxon>Bacteroidota</taxon>
        <taxon>Bacteroidia</taxon>
        <taxon>Bacteroidales</taxon>
        <taxon>Bacteroidaceae</taxon>
        <taxon>Bacteroides</taxon>
    </lineage>
</organism>
<evidence type="ECO:0000256" key="7">
    <source>
        <dbReference type="ARBA" id="ARBA00022989"/>
    </source>
</evidence>
<keyword evidence="4" id="KW-0813">Transport</keyword>
<dbReference type="Proteomes" id="UP000460317">
    <property type="component" value="Unassembled WGS sequence"/>
</dbReference>
<dbReference type="PIRSF" id="PIRSF006603">
    <property type="entry name" value="DinF"/>
    <property type="match status" value="1"/>
</dbReference>
<accession>A0A0P0FAG3</accession>
<dbReference type="GO" id="GO:0046677">
    <property type="term" value="P:response to antibiotic"/>
    <property type="evidence" value="ECO:0007669"/>
    <property type="project" value="UniProtKB-KW"/>
</dbReference>
<gene>
    <name evidence="14" type="ORF">DW780_23550</name>
    <name evidence="12" type="ORF">GAN59_21140</name>
    <name evidence="11" type="ORF">GAN93_20765</name>
    <name evidence="13" type="ORF">K0H07_22245</name>
</gene>
<feature type="transmembrane region" description="Helical" evidence="10">
    <location>
        <begin position="168"/>
        <end position="192"/>
    </location>
</feature>
<keyword evidence="9" id="KW-0046">Antibiotic resistance</keyword>
<evidence type="ECO:0000256" key="8">
    <source>
        <dbReference type="ARBA" id="ARBA00023136"/>
    </source>
</evidence>
<dbReference type="AlphaFoldDB" id="A0A0P0FAG3"/>
<evidence type="ECO:0000256" key="6">
    <source>
        <dbReference type="ARBA" id="ARBA00022692"/>
    </source>
</evidence>
<dbReference type="EMBL" id="WCRS01000021">
    <property type="protein sequence ID" value="KAB4469790.1"/>
    <property type="molecule type" value="Genomic_DNA"/>
</dbReference>
<evidence type="ECO:0000313" key="16">
    <source>
        <dbReference type="Proteomes" id="UP000460317"/>
    </source>
</evidence>
<dbReference type="GO" id="GO:0042910">
    <property type="term" value="F:xenobiotic transmembrane transporter activity"/>
    <property type="evidence" value="ECO:0007669"/>
    <property type="project" value="InterPro"/>
</dbReference>
<feature type="transmembrane region" description="Helical" evidence="10">
    <location>
        <begin position="319"/>
        <end position="340"/>
    </location>
</feature>
<protein>
    <recommendedName>
        <fullName evidence="3">Multidrug export protein MepA</fullName>
    </recommendedName>
</protein>
<proteinExistence type="inferred from homology"/>
<evidence type="ECO:0000256" key="1">
    <source>
        <dbReference type="ARBA" id="ARBA00004651"/>
    </source>
</evidence>
<comment type="similarity">
    <text evidence="2">Belongs to the multi antimicrobial extrusion (MATE) (TC 2.A.66.1) family. MepA subfamily.</text>
</comment>
<keyword evidence="8 10" id="KW-0472">Membrane</keyword>
<keyword evidence="7 10" id="KW-1133">Transmembrane helix</keyword>